<dbReference type="GO" id="GO:0000725">
    <property type="term" value="P:recombinational repair"/>
    <property type="evidence" value="ECO:0007669"/>
    <property type="project" value="TreeGrafter"/>
</dbReference>
<keyword evidence="3 10" id="KW-0378">Hydrolase</keyword>
<gene>
    <name evidence="14" type="ORF">EDC39_104175</name>
</gene>
<dbReference type="EMBL" id="VNIB01000004">
    <property type="protein sequence ID" value="TYO99051.1"/>
    <property type="molecule type" value="Genomic_DNA"/>
</dbReference>
<dbReference type="SUPFAM" id="SSF52540">
    <property type="entry name" value="P-loop containing nucleoside triphosphate hydrolases"/>
    <property type="match status" value="1"/>
</dbReference>
<proteinExistence type="inferred from homology"/>
<dbReference type="GO" id="GO:0016887">
    <property type="term" value="F:ATP hydrolysis activity"/>
    <property type="evidence" value="ECO:0007669"/>
    <property type="project" value="RHEA"/>
</dbReference>
<evidence type="ECO:0000259" key="12">
    <source>
        <dbReference type="PROSITE" id="PS51198"/>
    </source>
</evidence>
<dbReference type="Gene3D" id="1.10.10.160">
    <property type="match status" value="1"/>
</dbReference>
<dbReference type="InterPro" id="IPR000212">
    <property type="entry name" value="DNA_helicase_UvrD/REP"/>
</dbReference>
<organism evidence="14 15">
    <name type="scientific">Geothermobacter ehrlichii</name>
    <dbReference type="NCBI Taxonomy" id="213224"/>
    <lineage>
        <taxon>Bacteria</taxon>
        <taxon>Pseudomonadati</taxon>
        <taxon>Thermodesulfobacteriota</taxon>
        <taxon>Desulfuromonadia</taxon>
        <taxon>Desulfuromonadales</taxon>
        <taxon>Geothermobacteraceae</taxon>
        <taxon>Geothermobacter</taxon>
    </lineage>
</organism>
<dbReference type="InterPro" id="IPR013986">
    <property type="entry name" value="DExx_box_DNA_helicase_dom_sf"/>
</dbReference>
<accession>A0A5D3WKB2</accession>
<name>A0A5D3WKB2_9BACT</name>
<comment type="similarity">
    <text evidence="1">Belongs to the helicase family. UvrD subfamily.</text>
</comment>
<dbReference type="InterPro" id="IPR027417">
    <property type="entry name" value="P-loop_NTPase"/>
</dbReference>
<dbReference type="Pfam" id="PF00580">
    <property type="entry name" value="UvrD-helicase"/>
    <property type="match status" value="1"/>
</dbReference>
<evidence type="ECO:0000256" key="7">
    <source>
        <dbReference type="ARBA" id="ARBA00034617"/>
    </source>
</evidence>
<feature type="binding site" evidence="10">
    <location>
        <begin position="26"/>
        <end position="33"/>
    </location>
    <ligand>
        <name>ATP</name>
        <dbReference type="ChEBI" id="CHEBI:30616"/>
    </ligand>
</feature>
<evidence type="ECO:0000256" key="9">
    <source>
        <dbReference type="ARBA" id="ARBA00048988"/>
    </source>
</evidence>
<keyword evidence="15" id="KW-1185">Reference proteome</keyword>
<evidence type="ECO:0000256" key="1">
    <source>
        <dbReference type="ARBA" id="ARBA00009922"/>
    </source>
</evidence>
<dbReference type="PANTHER" id="PTHR11070:SF64">
    <property type="entry name" value="ATP-DEPENDENT DNA HELICASE REP"/>
    <property type="match status" value="1"/>
</dbReference>
<dbReference type="GO" id="GO:0005524">
    <property type="term" value="F:ATP binding"/>
    <property type="evidence" value="ECO:0007669"/>
    <property type="project" value="UniProtKB-UniRule"/>
</dbReference>
<comment type="catalytic activity">
    <reaction evidence="9">
        <text>ATP + H2O = ADP + phosphate + H(+)</text>
        <dbReference type="Rhea" id="RHEA:13065"/>
        <dbReference type="ChEBI" id="CHEBI:15377"/>
        <dbReference type="ChEBI" id="CHEBI:15378"/>
        <dbReference type="ChEBI" id="CHEBI:30616"/>
        <dbReference type="ChEBI" id="CHEBI:43474"/>
        <dbReference type="ChEBI" id="CHEBI:456216"/>
        <dbReference type="EC" id="5.6.2.4"/>
    </reaction>
</comment>
<evidence type="ECO:0000256" key="10">
    <source>
        <dbReference type="PROSITE-ProRule" id="PRU00560"/>
    </source>
</evidence>
<dbReference type="OrthoDB" id="9810135at2"/>
<evidence type="ECO:0000259" key="13">
    <source>
        <dbReference type="PROSITE" id="PS51217"/>
    </source>
</evidence>
<keyword evidence="6" id="KW-0413">Isomerase</keyword>
<dbReference type="Gene3D" id="3.40.50.300">
    <property type="entry name" value="P-loop containing nucleotide triphosphate hydrolases"/>
    <property type="match status" value="2"/>
</dbReference>
<comment type="caution">
    <text evidence="14">The sequence shown here is derived from an EMBL/GenBank/DDBJ whole genome shotgun (WGS) entry which is preliminary data.</text>
</comment>
<dbReference type="AlphaFoldDB" id="A0A5D3WKB2"/>
<sequence>MIDLATLNPQQRAAVEHGEGPLLLLAGAGSGKTRVITFRIAWLVQARGVAAEQILAVTFTNKAAREMRERVAELIGSGQARKMTISTFHALCSAILRQHIQRLGYRRNFTIYDAADQLRLVRDLLARHDFAGRGFAAEQILWVISDCKNRLLAPEDFHPAVNDPLQQAAAVIYPDYQQGLRACNAVDFDDLLLLTHRLFLEHEDVLEQCRQRFRHILVDEYQDTNTAQYQLLRLLASHGNLCVVGDDDQSIYGWRGANLGNILDFEKDFPGTRTIRLEQNYRSTGTILEAANAVIRRNSRRKEKALWTAGGAGEPLELIEAPDEEEEARLVAERIQAERYRGRRWREMAILYRTNVQSRPFEEQLRYLDIPYRLVGGQQFFDRKEVKDAVAYLKVLYNPRDEISLLRILNYPRRGIGPTSVEKLIALCNRRDVSLWEVLRDPDEAGLTDQVRGEIALFVRLIDTWRYRFEQADDLQQTVRQLFDELGLEAEIRRTAGSREQGDRRCEFLQDVLNAVGAYQNRETAPSLAGFLEKVSLLDDDRREDEEDAEDAVTLMSLHSSKGLEFPLVFLVGMEEGCLPHRKSVDALEVEGGFDPHLEEERRLCYVGITRAREKLVLTRAASRRKRGRPEMREPSRFLQEIPERLFTGGAVSGPSPEREEEKDRRAKSFFSDIQSLLGD</sequence>
<evidence type="ECO:0000313" key="15">
    <source>
        <dbReference type="Proteomes" id="UP000324159"/>
    </source>
</evidence>
<dbReference type="PROSITE" id="PS51198">
    <property type="entry name" value="UVRD_HELICASE_ATP_BIND"/>
    <property type="match status" value="1"/>
</dbReference>
<dbReference type="Proteomes" id="UP000324159">
    <property type="component" value="Unassembled WGS sequence"/>
</dbReference>
<dbReference type="GO" id="GO:0003677">
    <property type="term" value="F:DNA binding"/>
    <property type="evidence" value="ECO:0007669"/>
    <property type="project" value="InterPro"/>
</dbReference>
<dbReference type="CDD" id="cd17932">
    <property type="entry name" value="DEXQc_UvrD"/>
    <property type="match status" value="1"/>
</dbReference>
<dbReference type="InterPro" id="IPR014016">
    <property type="entry name" value="UvrD-like_ATP-bd"/>
</dbReference>
<dbReference type="GO" id="GO:0043138">
    <property type="term" value="F:3'-5' DNA helicase activity"/>
    <property type="evidence" value="ECO:0007669"/>
    <property type="project" value="UniProtKB-EC"/>
</dbReference>
<comment type="catalytic activity">
    <reaction evidence="7">
        <text>Couples ATP hydrolysis with the unwinding of duplex DNA by translocating in the 3'-5' direction.</text>
        <dbReference type="EC" id="5.6.2.4"/>
    </reaction>
</comment>
<feature type="compositionally biased region" description="Basic and acidic residues" evidence="11">
    <location>
        <begin position="657"/>
        <end position="667"/>
    </location>
</feature>
<dbReference type="Pfam" id="PF13361">
    <property type="entry name" value="UvrD_C"/>
    <property type="match status" value="1"/>
</dbReference>
<dbReference type="EC" id="5.6.2.4" evidence="8"/>
<feature type="region of interest" description="Disordered" evidence="11">
    <location>
        <begin position="645"/>
        <end position="680"/>
    </location>
</feature>
<dbReference type="CDD" id="cd18807">
    <property type="entry name" value="SF1_C_UvrD"/>
    <property type="match status" value="1"/>
</dbReference>
<evidence type="ECO:0000256" key="3">
    <source>
        <dbReference type="ARBA" id="ARBA00022801"/>
    </source>
</evidence>
<keyword evidence="5 10" id="KW-0067">ATP-binding</keyword>
<dbReference type="PROSITE" id="PS51217">
    <property type="entry name" value="UVRD_HELICASE_CTER"/>
    <property type="match status" value="1"/>
</dbReference>
<evidence type="ECO:0000256" key="6">
    <source>
        <dbReference type="ARBA" id="ARBA00023235"/>
    </source>
</evidence>
<keyword evidence="4 10" id="KW-0347">Helicase</keyword>
<reference evidence="14 15" key="1">
    <citation type="submission" date="2019-07" db="EMBL/GenBank/DDBJ databases">
        <title>Genomic Encyclopedia of Type Strains, Phase IV (KMG-IV): sequencing the most valuable type-strain genomes for metagenomic binning, comparative biology and taxonomic classification.</title>
        <authorList>
            <person name="Goeker M."/>
        </authorList>
    </citation>
    <scope>NUCLEOTIDE SEQUENCE [LARGE SCALE GENOMIC DNA]</scope>
    <source>
        <strain evidence="14 15">SS015</strain>
    </source>
</reference>
<dbReference type="GO" id="GO:0005829">
    <property type="term" value="C:cytosol"/>
    <property type="evidence" value="ECO:0007669"/>
    <property type="project" value="TreeGrafter"/>
</dbReference>
<dbReference type="RefSeq" id="WP_148895516.1">
    <property type="nucleotide sequence ID" value="NZ_VNIB01000004.1"/>
</dbReference>
<evidence type="ECO:0000256" key="2">
    <source>
        <dbReference type="ARBA" id="ARBA00022741"/>
    </source>
</evidence>
<evidence type="ECO:0000256" key="5">
    <source>
        <dbReference type="ARBA" id="ARBA00022840"/>
    </source>
</evidence>
<evidence type="ECO:0000313" key="14">
    <source>
        <dbReference type="EMBL" id="TYO99051.1"/>
    </source>
</evidence>
<evidence type="ECO:0000256" key="8">
    <source>
        <dbReference type="ARBA" id="ARBA00034808"/>
    </source>
</evidence>
<evidence type="ECO:0000256" key="4">
    <source>
        <dbReference type="ARBA" id="ARBA00022806"/>
    </source>
</evidence>
<dbReference type="PANTHER" id="PTHR11070">
    <property type="entry name" value="UVRD / RECB / PCRA DNA HELICASE FAMILY MEMBER"/>
    <property type="match status" value="1"/>
</dbReference>
<feature type="domain" description="UvrD-like helicase C-terminal" evidence="13">
    <location>
        <begin position="285"/>
        <end position="563"/>
    </location>
</feature>
<protein>
    <recommendedName>
        <fullName evidence="8">DNA 3'-5' helicase</fullName>
        <ecNumber evidence="8">5.6.2.4</ecNumber>
    </recommendedName>
</protein>
<feature type="domain" description="UvrD-like helicase ATP-binding" evidence="12">
    <location>
        <begin position="5"/>
        <end position="284"/>
    </location>
</feature>
<dbReference type="Gene3D" id="1.10.486.10">
    <property type="entry name" value="PCRA, domain 4"/>
    <property type="match status" value="1"/>
</dbReference>
<keyword evidence="2 10" id="KW-0547">Nucleotide-binding</keyword>
<evidence type="ECO:0000256" key="11">
    <source>
        <dbReference type="SAM" id="MobiDB-lite"/>
    </source>
</evidence>
<dbReference type="InterPro" id="IPR014017">
    <property type="entry name" value="DNA_helicase_UvrD-like_C"/>
</dbReference>